<dbReference type="EMBL" id="BLIV01000003">
    <property type="protein sequence ID" value="GFE50142.1"/>
    <property type="molecule type" value="Genomic_DNA"/>
</dbReference>
<name>A0A640VR35_9RHOB</name>
<dbReference type="PANTHER" id="PTHR43311">
    <property type="entry name" value="GLUTAMATE--TRNA LIGASE"/>
    <property type="match status" value="1"/>
</dbReference>
<dbReference type="GO" id="GO:0005524">
    <property type="term" value="F:ATP binding"/>
    <property type="evidence" value="ECO:0007669"/>
    <property type="project" value="UniProtKB-KW"/>
</dbReference>
<dbReference type="InterPro" id="IPR049940">
    <property type="entry name" value="GluQ/Sye"/>
</dbReference>
<evidence type="ECO:0000313" key="10">
    <source>
        <dbReference type="EMBL" id="GFE50142.1"/>
    </source>
</evidence>
<dbReference type="GO" id="GO:0005829">
    <property type="term" value="C:cytosol"/>
    <property type="evidence" value="ECO:0007669"/>
    <property type="project" value="TreeGrafter"/>
</dbReference>
<comment type="similarity">
    <text evidence="7">Belongs to the class-I aminoacyl-tRNA synthetase family.</text>
</comment>
<dbReference type="OrthoDB" id="9807503at2"/>
<keyword evidence="5 7" id="KW-0067">ATP-binding</keyword>
<sequence>MTFRTRFAPSPTGPLHLGHAFSALTAFDMARRAGGEFLLRMDDIDRIRSKPEYEDLAVEDLRWLGLSWPEPVMKQSRSGARFRAALAQLDQLDLTYPCSCSRADIAAAADAPQEGVPTHGPDGRIYPGTCRGRPMSKATEDDAIRLDMAKALAVAGPLPAFVETGAEVCGTHALEATDLLTTIGDVAVARRGMAAAYHLCVVVDDHAQQISHVVRGVDLFDATRIHVLLAHLLGLPIPIYHHHRLIRDDAGKRLAKRDDARAISLYRAEGAQPDDIRRIVGLPLG</sequence>
<accession>A0A640VR35</accession>
<dbReference type="PANTHER" id="PTHR43311:SF1">
    <property type="entry name" value="GLUTAMYL-Q TRNA(ASP) SYNTHETASE"/>
    <property type="match status" value="1"/>
</dbReference>
<dbReference type="GO" id="GO:0004818">
    <property type="term" value="F:glutamate-tRNA ligase activity"/>
    <property type="evidence" value="ECO:0007669"/>
    <property type="project" value="TreeGrafter"/>
</dbReference>
<reference evidence="10 11" key="1">
    <citation type="submission" date="2019-12" db="EMBL/GenBank/DDBJ databases">
        <title>Roseobacter cerasinus sp. nov., isolated from seawater around aquaculture.</title>
        <authorList>
            <person name="Muramatsu S."/>
            <person name="Takabe Y."/>
            <person name="Mori K."/>
            <person name="Takaichi S."/>
            <person name="Hanada S."/>
        </authorList>
    </citation>
    <scope>NUCLEOTIDE SEQUENCE [LARGE SCALE GENOMIC DNA]</scope>
    <source>
        <strain evidence="10 11">AI77</strain>
    </source>
</reference>
<dbReference type="AlphaFoldDB" id="A0A640VR35"/>
<keyword evidence="2" id="KW-0479">Metal-binding</keyword>
<evidence type="ECO:0000259" key="9">
    <source>
        <dbReference type="Pfam" id="PF00749"/>
    </source>
</evidence>
<dbReference type="GO" id="GO:0006424">
    <property type="term" value="P:glutamyl-tRNA aminoacylation"/>
    <property type="evidence" value="ECO:0007669"/>
    <property type="project" value="TreeGrafter"/>
</dbReference>
<keyword evidence="11" id="KW-1185">Reference proteome</keyword>
<evidence type="ECO:0000256" key="5">
    <source>
        <dbReference type="ARBA" id="ARBA00022840"/>
    </source>
</evidence>
<dbReference type="Pfam" id="PF00749">
    <property type="entry name" value="tRNA-synt_1c"/>
    <property type="match status" value="1"/>
</dbReference>
<evidence type="ECO:0000256" key="4">
    <source>
        <dbReference type="ARBA" id="ARBA00022833"/>
    </source>
</evidence>
<dbReference type="InterPro" id="IPR014729">
    <property type="entry name" value="Rossmann-like_a/b/a_fold"/>
</dbReference>
<dbReference type="InterPro" id="IPR001412">
    <property type="entry name" value="aa-tRNA-synth_I_CS"/>
</dbReference>
<organism evidence="10 11">
    <name type="scientific">Roseobacter cerasinus</name>
    <dbReference type="NCBI Taxonomy" id="2602289"/>
    <lineage>
        <taxon>Bacteria</taxon>
        <taxon>Pseudomonadati</taxon>
        <taxon>Pseudomonadota</taxon>
        <taxon>Alphaproteobacteria</taxon>
        <taxon>Rhodobacterales</taxon>
        <taxon>Roseobacteraceae</taxon>
        <taxon>Roseobacter</taxon>
    </lineage>
</organism>
<dbReference type="NCBIfam" id="NF004315">
    <property type="entry name" value="PRK05710.1-4"/>
    <property type="match status" value="1"/>
</dbReference>
<evidence type="ECO:0000256" key="1">
    <source>
        <dbReference type="ARBA" id="ARBA00022598"/>
    </source>
</evidence>
<dbReference type="InterPro" id="IPR000924">
    <property type="entry name" value="Glu/Gln-tRNA-synth"/>
</dbReference>
<gene>
    <name evidence="10" type="primary">gltX</name>
    <name evidence="10" type="synonym">glnS</name>
    <name evidence="10" type="ORF">So717_18950</name>
</gene>
<evidence type="ECO:0000256" key="8">
    <source>
        <dbReference type="SAM" id="MobiDB-lite"/>
    </source>
</evidence>
<keyword evidence="1 7" id="KW-0436">Ligase</keyword>
<keyword evidence="7" id="KW-0648">Protein biosynthesis</keyword>
<dbReference type="PROSITE" id="PS00178">
    <property type="entry name" value="AA_TRNA_LIGASE_I"/>
    <property type="match status" value="1"/>
</dbReference>
<dbReference type="InterPro" id="IPR020058">
    <property type="entry name" value="Glu/Gln-tRNA-synth_Ib_cat-dom"/>
</dbReference>
<dbReference type="Proteomes" id="UP000436522">
    <property type="component" value="Unassembled WGS sequence"/>
</dbReference>
<evidence type="ECO:0000256" key="7">
    <source>
        <dbReference type="RuleBase" id="RU363037"/>
    </source>
</evidence>
<keyword evidence="6 7" id="KW-0030">Aminoacyl-tRNA synthetase</keyword>
<dbReference type="RefSeq" id="WP_159976575.1">
    <property type="nucleotide sequence ID" value="NZ_BLIV01000003.1"/>
</dbReference>
<dbReference type="Gene3D" id="3.40.50.620">
    <property type="entry name" value="HUPs"/>
    <property type="match status" value="1"/>
</dbReference>
<keyword evidence="3 7" id="KW-0547">Nucleotide-binding</keyword>
<proteinExistence type="inferred from homology"/>
<feature type="region of interest" description="Disordered" evidence="8">
    <location>
        <begin position="111"/>
        <end position="132"/>
    </location>
</feature>
<evidence type="ECO:0000256" key="3">
    <source>
        <dbReference type="ARBA" id="ARBA00022741"/>
    </source>
</evidence>
<evidence type="ECO:0000256" key="2">
    <source>
        <dbReference type="ARBA" id="ARBA00022723"/>
    </source>
</evidence>
<protein>
    <submittedName>
        <fullName evidence="10">tRNA glutamyl-Q synthetase</fullName>
    </submittedName>
</protein>
<dbReference type="PRINTS" id="PR00987">
    <property type="entry name" value="TRNASYNTHGLU"/>
</dbReference>
<dbReference type="SUPFAM" id="SSF52374">
    <property type="entry name" value="Nucleotidylyl transferase"/>
    <property type="match status" value="1"/>
</dbReference>
<evidence type="ECO:0000313" key="11">
    <source>
        <dbReference type="Proteomes" id="UP000436522"/>
    </source>
</evidence>
<keyword evidence="4" id="KW-0862">Zinc</keyword>
<feature type="domain" description="Glutamyl/glutaminyl-tRNA synthetase class Ib catalytic" evidence="9">
    <location>
        <begin position="4"/>
        <end position="279"/>
    </location>
</feature>
<evidence type="ECO:0000256" key="6">
    <source>
        <dbReference type="ARBA" id="ARBA00023146"/>
    </source>
</evidence>
<comment type="caution">
    <text evidence="10">The sequence shown here is derived from an EMBL/GenBank/DDBJ whole genome shotgun (WGS) entry which is preliminary data.</text>
</comment>